<dbReference type="InterPro" id="IPR037480">
    <property type="entry name" value="YihR-like"/>
</dbReference>
<keyword evidence="2" id="KW-1185">Reference proteome</keyword>
<proteinExistence type="predicted"/>
<dbReference type="SUPFAM" id="SSF74650">
    <property type="entry name" value="Galactose mutarotase-like"/>
    <property type="match status" value="1"/>
</dbReference>
<dbReference type="CDD" id="cd09022">
    <property type="entry name" value="Aldose_epim_Ec_YihR"/>
    <property type="match status" value="1"/>
</dbReference>
<dbReference type="PANTHER" id="PTHR10091">
    <property type="entry name" value="ALDOSE-1-EPIMERASE"/>
    <property type="match status" value="1"/>
</dbReference>
<evidence type="ECO:0000313" key="2">
    <source>
        <dbReference type="Proteomes" id="UP001172738"/>
    </source>
</evidence>
<name>A0ABT8G0D4_9MICO</name>
<evidence type="ECO:0000313" key="1">
    <source>
        <dbReference type="EMBL" id="MDN4472419.1"/>
    </source>
</evidence>
<dbReference type="InterPro" id="IPR014718">
    <property type="entry name" value="GH-type_carb-bd"/>
</dbReference>
<organism evidence="1 2">
    <name type="scientific">Demequina zhanjiangensis</name>
    <dbReference type="NCBI Taxonomy" id="3051659"/>
    <lineage>
        <taxon>Bacteria</taxon>
        <taxon>Bacillati</taxon>
        <taxon>Actinomycetota</taxon>
        <taxon>Actinomycetes</taxon>
        <taxon>Micrococcales</taxon>
        <taxon>Demequinaceae</taxon>
        <taxon>Demequina</taxon>
    </lineage>
</organism>
<dbReference type="Proteomes" id="UP001172738">
    <property type="component" value="Unassembled WGS sequence"/>
</dbReference>
<dbReference type="Gene3D" id="2.70.98.10">
    <property type="match status" value="1"/>
</dbReference>
<dbReference type="RefSeq" id="WP_301126979.1">
    <property type="nucleotide sequence ID" value="NZ_JAUHPV010000003.1"/>
</dbReference>
<accession>A0ABT8G0D4</accession>
<comment type="caution">
    <text evidence="1">The sequence shown here is derived from an EMBL/GenBank/DDBJ whole genome shotgun (WGS) entry which is preliminary data.</text>
</comment>
<dbReference type="EMBL" id="JAUHPV010000003">
    <property type="protein sequence ID" value="MDN4472419.1"/>
    <property type="molecule type" value="Genomic_DNA"/>
</dbReference>
<gene>
    <name evidence="1" type="ORF">QQX04_05370</name>
</gene>
<dbReference type="PANTHER" id="PTHR10091:SF0">
    <property type="entry name" value="GALACTOSE MUTAROTASE"/>
    <property type="match status" value="1"/>
</dbReference>
<sequence length="300" mass="32017">MTPRSGQQITLSHGDKVATIATVGAALREHTVAGRNVVLPYGAEEIPPAFHGMVLAPWPNRLQDGRYSFDGKDLQVAVSEPARGTALHGLVSWERWEVDSVSPSAVTLGLELPASPGYPFQLTLTTTYALAEDGLTVTTVARNEGPEALPYGVGFHPWFSPGDGPLDGCTLQLDAASRVTVDERLLPTGVVPVDGNFDLRTPTSLAGVAFDDAWVDPILDDDRRSWSRLTAADGAVTEIWADSEVTAWQICTGDEVGGVRRAGVAIEPMSCIADAFRTGERLITLEPGASHSLSWGMSLR</sequence>
<reference evidence="1" key="1">
    <citation type="submission" date="2023-06" db="EMBL/GenBank/DDBJ databases">
        <title>SYSU T00b26.</title>
        <authorList>
            <person name="Gao L."/>
            <person name="Fang B.-Z."/>
            <person name="Li W.-J."/>
        </authorList>
    </citation>
    <scope>NUCLEOTIDE SEQUENCE</scope>
    <source>
        <strain evidence="1">SYSU T00b26</strain>
    </source>
</reference>
<dbReference type="Pfam" id="PF01263">
    <property type="entry name" value="Aldose_epim"/>
    <property type="match status" value="1"/>
</dbReference>
<dbReference type="InterPro" id="IPR011013">
    <property type="entry name" value="Gal_mutarotase_sf_dom"/>
</dbReference>
<dbReference type="InterPro" id="IPR008183">
    <property type="entry name" value="Aldose_1/G6P_1-epimerase"/>
</dbReference>
<protein>
    <submittedName>
        <fullName evidence="1">Aldose 1-epimerase family protein</fullName>
    </submittedName>
</protein>